<dbReference type="InterPro" id="IPR050574">
    <property type="entry name" value="HPF/YfiA_ribosome-assoc"/>
</dbReference>
<comment type="caution">
    <text evidence="4">The sequence shown here is derived from an EMBL/GenBank/DDBJ whole genome shotgun (WGS) entry which is preliminary data.</text>
</comment>
<dbReference type="NCBIfam" id="TIGR00741">
    <property type="entry name" value="yfiA"/>
    <property type="match status" value="1"/>
</dbReference>
<dbReference type="RefSeq" id="WP_349217889.1">
    <property type="nucleotide sequence ID" value="NZ_JBBMFD010000001.1"/>
</dbReference>
<comment type="similarity">
    <text evidence="2">Belongs to the HPF/YfiA ribosome-associated protein family. Long HPF subfamily.</text>
</comment>
<feature type="domain" description="Sigma 54 modulation/S30EA ribosomal protein C-terminal" evidence="3">
    <location>
        <begin position="114"/>
        <end position="168"/>
    </location>
</feature>
<dbReference type="SUPFAM" id="SSF69754">
    <property type="entry name" value="Ribosome binding protein Y (YfiA homologue)"/>
    <property type="match status" value="1"/>
</dbReference>
<gene>
    <name evidence="4" type="primary">raiA</name>
    <name evidence="2" type="synonym">hpf</name>
    <name evidence="4" type="ORF">WMO26_01925</name>
</gene>
<dbReference type="Pfam" id="PF16321">
    <property type="entry name" value="Ribosom_S30AE_C"/>
    <property type="match status" value="1"/>
</dbReference>
<dbReference type="Proteomes" id="UP001489509">
    <property type="component" value="Unassembled WGS sequence"/>
</dbReference>
<comment type="function">
    <text evidence="2">Required for dimerization of active 70S ribosomes into 100S ribosomes in stationary phase; 100S ribosomes are translationally inactive and sometimes present during exponential growth.</text>
</comment>
<dbReference type="InterPro" id="IPR003489">
    <property type="entry name" value="RHF/RaiA"/>
</dbReference>
<keyword evidence="1 2" id="KW-0810">Translation regulation</keyword>
<dbReference type="Gene3D" id="3.30.505.50">
    <property type="entry name" value="Sigma 54 modulation/S30EA ribosomal protein, C-terminal domain"/>
    <property type="match status" value="1"/>
</dbReference>
<name>A0ABV1DX01_9FIRM</name>
<dbReference type="Gene3D" id="3.30.160.100">
    <property type="entry name" value="Ribosome hibernation promotion factor-like"/>
    <property type="match status" value="1"/>
</dbReference>
<accession>A0ABV1DX01</accession>
<dbReference type="InterPro" id="IPR038416">
    <property type="entry name" value="Ribosom_S30AE_C_sf"/>
</dbReference>
<reference evidence="4 5" key="1">
    <citation type="submission" date="2024-03" db="EMBL/GenBank/DDBJ databases">
        <title>Human intestinal bacterial collection.</title>
        <authorList>
            <person name="Pauvert C."/>
            <person name="Hitch T.C.A."/>
            <person name="Clavel T."/>
        </authorList>
    </citation>
    <scope>NUCLEOTIDE SEQUENCE [LARGE SCALE GENOMIC DNA]</scope>
    <source>
        <strain evidence="4 5">CLA-JM-H44</strain>
    </source>
</reference>
<evidence type="ECO:0000256" key="1">
    <source>
        <dbReference type="ARBA" id="ARBA00022845"/>
    </source>
</evidence>
<evidence type="ECO:0000313" key="5">
    <source>
        <dbReference type="Proteomes" id="UP001489509"/>
    </source>
</evidence>
<comment type="subcellular location">
    <subcellularLocation>
        <location evidence="2">Cytoplasm</location>
    </subcellularLocation>
</comment>
<dbReference type="PANTHER" id="PTHR33231">
    <property type="entry name" value="30S RIBOSOMAL PROTEIN"/>
    <property type="match status" value="1"/>
</dbReference>
<protein>
    <recommendedName>
        <fullName evidence="2">Ribosome hibernation promoting factor</fullName>
        <shortName evidence="2">HPF</shortName>
    </recommendedName>
</protein>
<dbReference type="Pfam" id="PF02482">
    <property type="entry name" value="Ribosomal_S30AE"/>
    <property type="match status" value="1"/>
</dbReference>
<evidence type="ECO:0000256" key="2">
    <source>
        <dbReference type="HAMAP-Rule" id="MF_00839"/>
    </source>
</evidence>
<dbReference type="InterPro" id="IPR036567">
    <property type="entry name" value="RHF-like"/>
</dbReference>
<evidence type="ECO:0000313" key="4">
    <source>
        <dbReference type="EMBL" id="MEQ2439582.1"/>
    </source>
</evidence>
<dbReference type="PANTHER" id="PTHR33231:SF1">
    <property type="entry name" value="30S RIBOSOMAL PROTEIN"/>
    <property type="match status" value="1"/>
</dbReference>
<dbReference type="EMBL" id="JBBMFD010000001">
    <property type="protein sequence ID" value="MEQ2439582.1"/>
    <property type="molecule type" value="Genomic_DNA"/>
</dbReference>
<dbReference type="InterPro" id="IPR032528">
    <property type="entry name" value="Ribosom_S30AE_C"/>
</dbReference>
<proteinExistence type="inferred from homology"/>
<dbReference type="HAMAP" id="MF_00839">
    <property type="entry name" value="HPF"/>
    <property type="match status" value="1"/>
</dbReference>
<keyword evidence="5" id="KW-1185">Reference proteome</keyword>
<evidence type="ECO:0000259" key="3">
    <source>
        <dbReference type="Pfam" id="PF16321"/>
    </source>
</evidence>
<comment type="subunit">
    <text evidence="2">Interacts with 100S ribosomes.</text>
</comment>
<organism evidence="4 5">
    <name type="scientific">Solibaculum intestinale</name>
    <dbReference type="NCBI Taxonomy" id="3133165"/>
    <lineage>
        <taxon>Bacteria</taxon>
        <taxon>Bacillati</taxon>
        <taxon>Bacillota</taxon>
        <taxon>Clostridia</taxon>
        <taxon>Eubacteriales</taxon>
        <taxon>Oscillospiraceae</taxon>
        <taxon>Solibaculum</taxon>
    </lineage>
</organism>
<keyword evidence="2" id="KW-0963">Cytoplasm</keyword>
<dbReference type="CDD" id="cd00552">
    <property type="entry name" value="RaiA"/>
    <property type="match status" value="1"/>
</dbReference>
<dbReference type="InterPro" id="IPR034694">
    <property type="entry name" value="HPF_long/plastid"/>
</dbReference>
<sequence>MIITITGRKVNLRDSFKERVEKKLSKFDRLFEKEAQANVTVTLEKNRQTVEVTIRSGGMVYRAEETAFEMEEALDKVMDSLARQIRKNKTRLEKRLYASTIEDLYPEPVEEEADYQVVRTKRLPIKPLDVDEAILQMNLLGHEFFMFRNADTNEINVVYHRKNGDYGLLEPEAE</sequence>